<reference evidence="3" key="1">
    <citation type="journal article" date="2019" name="Int. J. Syst. Evol. Microbiol.">
        <title>The Global Catalogue of Microorganisms (GCM) 10K type strain sequencing project: providing services to taxonomists for standard genome sequencing and annotation.</title>
        <authorList>
            <consortium name="The Broad Institute Genomics Platform"/>
            <consortium name="The Broad Institute Genome Sequencing Center for Infectious Disease"/>
            <person name="Wu L."/>
            <person name="Ma J."/>
        </authorList>
    </citation>
    <scope>NUCLEOTIDE SEQUENCE [LARGE SCALE GENOMIC DNA]</scope>
    <source>
        <strain evidence="3">JCM 16956</strain>
    </source>
</reference>
<evidence type="ECO:0000313" key="2">
    <source>
        <dbReference type="EMBL" id="GAA3939315.1"/>
    </source>
</evidence>
<proteinExistence type="predicted"/>
<accession>A0ABP7N7N4</accession>
<comment type="caution">
    <text evidence="2">The sequence shown here is derived from an EMBL/GenBank/DDBJ whole genome shotgun (WGS) entry which is preliminary data.</text>
</comment>
<dbReference type="Proteomes" id="UP001501000">
    <property type="component" value="Unassembled WGS sequence"/>
</dbReference>
<protein>
    <submittedName>
        <fullName evidence="2">Questin oxidase family protein</fullName>
    </submittedName>
</protein>
<dbReference type="Pfam" id="PF14027">
    <property type="entry name" value="Questin_oxidase"/>
    <property type="match status" value="1"/>
</dbReference>
<keyword evidence="3" id="KW-1185">Reference proteome</keyword>
<evidence type="ECO:0000256" key="1">
    <source>
        <dbReference type="ARBA" id="ARBA00023002"/>
    </source>
</evidence>
<dbReference type="EMBL" id="BAABAJ010000028">
    <property type="protein sequence ID" value="GAA3939315.1"/>
    <property type="molecule type" value="Genomic_DNA"/>
</dbReference>
<evidence type="ECO:0000313" key="3">
    <source>
        <dbReference type="Proteomes" id="UP001501000"/>
    </source>
</evidence>
<keyword evidence="1" id="KW-0560">Oxidoreductase</keyword>
<organism evidence="2 3">
    <name type="scientific">Streptomyces gulbargensis</name>
    <dbReference type="NCBI Taxonomy" id="364901"/>
    <lineage>
        <taxon>Bacteria</taxon>
        <taxon>Bacillati</taxon>
        <taxon>Actinomycetota</taxon>
        <taxon>Actinomycetes</taxon>
        <taxon>Kitasatosporales</taxon>
        <taxon>Streptomycetaceae</taxon>
        <taxon>Streptomyces</taxon>
    </lineage>
</organism>
<sequence length="338" mass="35720">MSDDKSGTLDEALERLHTTGPERGGWLSNHAPMAVEALVRHGQAPAVHRWLDAYGPKLEELPAPHTPVTAATWREALGDPARITDWTRFFARELSEHPWREVLATWWPRLLPGIAGGATHPVIRTGHAVRTLLGSPEETAPRRAELAHALGYWAARHQPLPPVAPLAAAPDAAGALDSVPPVPGQEGGIRSRLAQLTALPAWAAGAPDPEAARTRLTELVTAATHRYASHGHGEPIMLVHAATAPNAVLRTLPALPRELWAPSLAAAWAAAAAVTAAYTPREAAPYAATSLTAEEVFARAAAHGDDHTIKFADTALDVADPVALAAAVRAVELNPPVS</sequence>
<dbReference type="RefSeq" id="WP_345287454.1">
    <property type="nucleotide sequence ID" value="NZ_BAABAJ010000028.1"/>
</dbReference>
<gene>
    <name evidence="2" type="ORF">GCM10022244_54460</name>
</gene>
<dbReference type="InterPro" id="IPR025337">
    <property type="entry name" value="Questin_oxidase-like"/>
</dbReference>
<name>A0ABP7N7N4_9ACTN</name>